<name>Q7V064_PROMP</name>
<proteinExistence type="predicted"/>
<dbReference type="KEGG" id="pmm:PMM1419"/>
<organism evidence="2 3">
    <name type="scientific">Prochlorococcus marinus subsp. pastoris (strain CCMP1986 / NIES-2087 / MED4)</name>
    <dbReference type="NCBI Taxonomy" id="59919"/>
    <lineage>
        <taxon>Bacteria</taxon>
        <taxon>Bacillati</taxon>
        <taxon>Cyanobacteriota</taxon>
        <taxon>Cyanophyceae</taxon>
        <taxon>Synechococcales</taxon>
        <taxon>Prochlorococcaceae</taxon>
        <taxon>Prochlorococcus</taxon>
    </lineage>
</organism>
<reference evidence="2 3" key="1">
    <citation type="journal article" date="2003" name="Nature">
        <title>Genome divergence in two Prochlorococcus ecotypes reflects oceanic niche differentiation.</title>
        <authorList>
            <person name="Rocap G."/>
            <person name="Larimer F.W."/>
            <person name="Lamerdin J.E."/>
            <person name="Malfatti S."/>
            <person name="Chain P."/>
            <person name="Ahlgren N.A."/>
            <person name="Arellano A."/>
            <person name="Coleman M."/>
            <person name="Hauser L."/>
            <person name="Hess W.R."/>
            <person name="Johnson Z.I."/>
            <person name="Land M.L."/>
            <person name="Lindell D."/>
            <person name="Post A.F."/>
            <person name="Regala W."/>
            <person name="Shah M."/>
            <person name="Shaw S.L."/>
            <person name="Steglich C."/>
            <person name="Sullivan M.B."/>
            <person name="Ting C.S."/>
            <person name="Tolonen A."/>
            <person name="Webb E.A."/>
            <person name="Zinser E.R."/>
            <person name="Chisholm S.W."/>
        </authorList>
    </citation>
    <scope>NUCLEOTIDE SEQUENCE [LARGE SCALE GENOMIC DNA]</scope>
    <source>
        <strain evidence="3">CCMP1986 / NIES-2087 / MED4</strain>
    </source>
</reference>
<dbReference type="STRING" id="59919.PMM1419"/>
<evidence type="ECO:0000313" key="3">
    <source>
        <dbReference type="Proteomes" id="UP000001026"/>
    </source>
</evidence>
<gene>
    <name evidence="2" type="ordered locus">PMM1419</name>
</gene>
<keyword evidence="1" id="KW-0472">Membrane</keyword>
<keyword evidence="1" id="KW-0812">Transmembrane</keyword>
<accession>Q7V064</accession>
<dbReference type="AlphaFoldDB" id="Q7V064"/>
<dbReference type="Proteomes" id="UP000001026">
    <property type="component" value="Chromosome"/>
</dbReference>
<dbReference type="EMBL" id="BX548174">
    <property type="protein sequence ID" value="CAE19878.1"/>
    <property type="molecule type" value="Genomic_DNA"/>
</dbReference>
<dbReference type="RefSeq" id="WP_011133048.1">
    <property type="nucleotide sequence ID" value="NC_005072.1"/>
</dbReference>
<protein>
    <submittedName>
        <fullName evidence="2">Possible ATP synthase B/B' CF(0)</fullName>
    </submittedName>
</protein>
<sequence>MEKFSQNLLRLSLSILFLSFPIGFLFAGIEYINTKKFLTTKYDELNEKTEDYIEDMEETYPETIKYFPSTKLADKSPLATLLLTKSTMKLFQVSEYLKYKNSILDTTDEISKTVDAFIEELRIEYPELNRILPR</sequence>
<keyword evidence="1" id="KW-1133">Transmembrane helix</keyword>
<feature type="transmembrane region" description="Helical" evidence="1">
    <location>
        <begin position="12"/>
        <end position="32"/>
    </location>
</feature>
<evidence type="ECO:0000256" key="1">
    <source>
        <dbReference type="SAM" id="Phobius"/>
    </source>
</evidence>
<dbReference type="HOGENOM" id="CLU_1894369_0_0_3"/>
<dbReference type="eggNOG" id="ENOG503081T">
    <property type="taxonomic scope" value="Bacteria"/>
</dbReference>
<evidence type="ECO:0000313" key="2">
    <source>
        <dbReference type="EMBL" id="CAE19878.1"/>
    </source>
</evidence>